<name>A0A084VA80_ANOSI</name>
<feature type="region of interest" description="Disordered" evidence="1">
    <location>
        <begin position="22"/>
        <end position="70"/>
    </location>
</feature>
<evidence type="ECO:0000313" key="2">
    <source>
        <dbReference type="EMBL" id="KFB34874.1"/>
    </source>
</evidence>
<dbReference type="Proteomes" id="UP000030765">
    <property type="component" value="Unassembled WGS sequence"/>
</dbReference>
<sequence length="113" mass="12285">MARAKTVIAKVEFNRRAAQTDWPEPAGLLPESRRPGVLLWPPEGGRGDTTSSSCASAPEPETMVGGEEEKCGKKLEAVQKCDRIGTRRGAEELTRFTNGSRAMGRCLGRALER</sequence>
<protein>
    <submittedName>
        <fullName evidence="2 3">Protein KIAA0664-like protein</fullName>
    </submittedName>
</protein>
<reference evidence="2 4" key="1">
    <citation type="journal article" date="2014" name="BMC Genomics">
        <title>Genome sequence of Anopheles sinensis provides insight into genetics basis of mosquito competence for malaria parasites.</title>
        <authorList>
            <person name="Zhou D."/>
            <person name="Zhang D."/>
            <person name="Ding G."/>
            <person name="Shi L."/>
            <person name="Hou Q."/>
            <person name="Ye Y."/>
            <person name="Xu Y."/>
            <person name="Zhou H."/>
            <person name="Xiong C."/>
            <person name="Li S."/>
            <person name="Yu J."/>
            <person name="Hong S."/>
            <person name="Yu X."/>
            <person name="Zou P."/>
            <person name="Chen C."/>
            <person name="Chang X."/>
            <person name="Wang W."/>
            <person name="Lv Y."/>
            <person name="Sun Y."/>
            <person name="Ma L."/>
            <person name="Shen B."/>
            <person name="Zhu C."/>
        </authorList>
    </citation>
    <scope>NUCLEOTIDE SEQUENCE [LARGE SCALE GENOMIC DNA]</scope>
</reference>
<accession>A0A084VA80</accession>
<keyword evidence="4" id="KW-1185">Reference proteome</keyword>
<proteinExistence type="predicted"/>
<evidence type="ECO:0000256" key="1">
    <source>
        <dbReference type="SAM" id="MobiDB-lite"/>
    </source>
</evidence>
<gene>
    <name evidence="2" type="ORF">ZHAS_00000529</name>
</gene>
<dbReference type="EMBL" id="ATLV01002713">
    <property type="status" value="NOT_ANNOTATED_CDS"/>
    <property type="molecule type" value="Genomic_DNA"/>
</dbReference>
<reference evidence="3" key="2">
    <citation type="submission" date="2020-05" db="UniProtKB">
        <authorList>
            <consortium name="EnsemblMetazoa"/>
        </authorList>
    </citation>
    <scope>IDENTIFICATION</scope>
</reference>
<dbReference type="VEuPathDB" id="VectorBase:ASIC000529"/>
<dbReference type="AlphaFoldDB" id="A0A084VA80"/>
<dbReference type="EMBL" id="KE524082">
    <property type="protein sequence ID" value="KFB34874.1"/>
    <property type="molecule type" value="Genomic_DNA"/>
</dbReference>
<evidence type="ECO:0000313" key="4">
    <source>
        <dbReference type="Proteomes" id="UP000030765"/>
    </source>
</evidence>
<organism evidence="2">
    <name type="scientific">Anopheles sinensis</name>
    <name type="common">Mosquito</name>
    <dbReference type="NCBI Taxonomy" id="74873"/>
    <lineage>
        <taxon>Eukaryota</taxon>
        <taxon>Metazoa</taxon>
        <taxon>Ecdysozoa</taxon>
        <taxon>Arthropoda</taxon>
        <taxon>Hexapoda</taxon>
        <taxon>Insecta</taxon>
        <taxon>Pterygota</taxon>
        <taxon>Neoptera</taxon>
        <taxon>Endopterygota</taxon>
        <taxon>Diptera</taxon>
        <taxon>Nematocera</taxon>
        <taxon>Culicoidea</taxon>
        <taxon>Culicidae</taxon>
        <taxon>Anophelinae</taxon>
        <taxon>Anopheles</taxon>
    </lineage>
</organism>
<dbReference type="EnsemblMetazoa" id="ASIC000529-RA">
    <property type="protein sequence ID" value="ASIC000529-PA"/>
    <property type="gene ID" value="ASIC000529"/>
</dbReference>
<evidence type="ECO:0000313" key="3">
    <source>
        <dbReference type="EnsemblMetazoa" id="ASIC000529-PA"/>
    </source>
</evidence>